<name>A0A0G1UMR6_9BACT</name>
<comment type="caution">
    <text evidence="1">The sequence shown here is derived from an EMBL/GenBank/DDBJ whole genome shotgun (WGS) entry which is preliminary data.</text>
</comment>
<sequence>MWYLVTLGFAFEKFLNWYYSVFIITNERMVDIDFVNLLYRVVSYANLNHIEEPTMAVGGILRSMFRYGDVHVSTAAEKSTLEALAVPYPDKVVNIISQLSEELEKRRERGE</sequence>
<organism evidence="1 2">
    <name type="scientific">Candidatus Amesbacteria bacterium GW2011_GWB1_48_13</name>
    <dbReference type="NCBI Taxonomy" id="1618362"/>
    <lineage>
        <taxon>Bacteria</taxon>
        <taxon>Candidatus Amesiibacteriota</taxon>
    </lineage>
</organism>
<evidence type="ECO:0000313" key="2">
    <source>
        <dbReference type="Proteomes" id="UP000034694"/>
    </source>
</evidence>
<protein>
    <recommendedName>
        <fullName evidence="3">DUF304 domain-containing protein</fullName>
    </recommendedName>
</protein>
<dbReference type="AlphaFoldDB" id="A0A0G1UMR6"/>
<accession>A0A0G1UMR6</accession>
<gene>
    <name evidence="1" type="ORF">UY28_C0051G0003</name>
</gene>
<dbReference type="Proteomes" id="UP000034694">
    <property type="component" value="Unassembled WGS sequence"/>
</dbReference>
<reference evidence="1 2" key="1">
    <citation type="journal article" date="2015" name="Nature">
        <title>rRNA introns, odd ribosomes, and small enigmatic genomes across a large radiation of phyla.</title>
        <authorList>
            <person name="Brown C.T."/>
            <person name="Hug L.A."/>
            <person name="Thomas B.C."/>
            <person name="Sharon I."/>
            <person name="Castelle C.J."/>
            <person name="Singh A."/>
            <person name="Wilkins M.J."/>
            <person name="Williams K.H."/>
            <person name="Banfield J.F."/>
        </authorList>
    </citation>
    <scope>NUCLEOTIDE SEQUENCE [LARGE SCALE GENOMIC DNA]</scope>
</reference>
<proteinExistence type="predicted"/>
<dbReference type="EMBL" id="LCPK01000051">
    <property type="protein sequence ID" value="KKU95434.1"/>
    <property type="molecule type" value="Genomic_DNA"/>
</dbReference>
<evidence type="ECO:0000313" key="1">
    <source>
        <dbReference type="EMBL" id="KKU95434.1"/>
    </source>
</evidence>
<evidence type="ECO:0008006" key="3">
    <source>
        <dbReference type="Google" id="ProtNLM"/>
    </source>
</evidence>